<dbReference type="PROSITE" id="PS50072">
    <property type="entry name" value="CSA_PPIASE_2"/>
    <property type="match status" value="1"/>
</dbReference>
<comment type="catalytic activity">
    <reaction evidence="1">
        <text>[protein]-peptidylproline (omega=180) = [protein]-peptidylproline (omega=0)</text>
        <dbReference type="Rhea" id="RHEA:16237"/>
        <dbReference type="Rhea" id="RHEA-COMP:10747"/>
        <dbReference type="Rhea" id="RHEA-COMP:10748"/>
        <dbReference type="ChEBI" id="CHEBI:83833"/>
        <dbReference type="ChEBI" id="CHEBI:83834"/>
        <dbReference type="EC" id="5.2.1.8"/>
    </reaction>
</comment>
<protein>
    <recommendedName>
        <fullName evidence="6">PPIase cyclophilin-type domain-containing protein</fullName>
    </recommendedName>
</protein>
<feature type="region of interest" description="Disordered" evidence="5">
    <location>
        <begin position="145"/>
        <end position="189"/>
    </location>
</feature>
<comment type="similarity">
    <text evidence="4">Belongs to the cyclophilin-type PPIase family. CWC27 subfamily.</text>
</comment>
<dbReference type="InterPro" id="IPR002130">
    <property type="entry name" value="Cyclophilin-type_PPIase_dom"/>
</dbReference>
<keyword evidence="8" id="KW-1185">Reference proteome</keyword>
<proteinExistence type="inferred from homology"/>
<feature type="region of interest" description="Disordered" evidence="5">
    <location>
        <begin position="209"/>
        <end position="325"/>
    </location>
</feature>
<evidence type="ECO:0000256" key="5">
    <source>
        <dbReference type="SAM" id="MobiDB-lite"/>
    </source>
</evidence>
<dbReference type="InterPro" id="IPR044666">
    <property type="entry name" value="Cyclophilin_A-like"/>
</dbReference>
<feature type="compositionally biased region" description="Basic and acidic residues" evidence="5">
    <location>
        <begin position="238"/>
        <end position="257"/>
    </location>
</feature>
<dbReference type="GO" id="GO:0071013">
    <property type="term" value="C:catalytic step 2 spliceosome"/>
    <property type="evidence" value="ECO:0007669"/>
    <property type="project" value="TreeGrafter"/>
</dbReference>
<dbReference type="PANTHER" id="PTHR45625">
    <property type="entry name" value="PEPTIDYL-PROLYL CIS-TRANS ISOMERASE-RELATED"/>
    <property type="match status" value="1"/>
</dbReference>
<dbReference type="Pfam" id="PF00160">
    <property type="entry name" value="Pro_isomerase"/>
    <property type="match status" value="1"/>
</dbReference>
<comment type="subcellular location">
    <subcellularLocation>
        <location evidence="2">Nucleus</location>
    </subcellularLocation>
</comment>
<feature type="compositionally biased region" description="Basic and acidic residues" evidence="5">
    <location>
        <begin position="145"/>
        <end position="165"/>
    </location>
</feature>
<dbReference type="EMBL" id="JABCKV010000091">
    <property type="protein sequence ID" value="KAG5643875.1"/>
    <property type="molecule type" value="Genomic_DNA"/>
</dbReference>
<dbReference type="InterPro" id="IPR029000">
    <property type="entry name" value="Cyclophilin-like_dom_sf"/>
</dbReference>
<comment type="caution">
    <text evidence="7">The sequence shown here is derived from an EMBL/GenBank/DDBJ whole genome shotgun (WGS) entry which is preliminary data.</text>
</comment>
<dbReference type="AlphaFoldDB" id="A0A9P7KCH1"/>
<reference evidence="7" key="1">
    <citation type="submission" date="2020-07" db="EMBL/GenBank/DDBJ databases">
        <authorList>
            <person name="Nieuwenhuis M."/>
            <person name="Van De Peppel L.J.J."/>
        </authorList>
    </citation>
    <scope>NUCLEOTIDE SEQUENCE</scope>
    <source>
        <strain evidence="7">AP01</strain>
        <tissue evidence="7">Mycelium</tissue>
    </source>
</reference>
<organism evidence="7 8">
    <name type="scientific">Asterophora parasitica</name>
    <dbReference type="NCBI Taxonomy" id="117018"/>
    <lineage>
        <taxon>Eukaryota</taxon>
        <taxon>Fungi</taxon>
        <taxon>Dikarya</taxon>
        <taxon>Basidiomycota</taxon>
        <taxon>Agaricomycotina</taxon>
        <taxon>Agaricomycetes</taxon>
        <taxon>Agaricomycetidae</taxon>
        <taxon>Agaricales</taxon>
        <taxon>Tricholomatineae</taxon>
        <taxon>Lyophyllaceae</taxon>
        <taxon>Asterophora</taxon>
    </lineage>
</organism>
<feature type="domain" description="PPIase cyclophilin-type" evidence="6">
    <location>
        <begin position="21"/>
        <end position="102"/>
    </location>
</feature>
<evidence type="ECO:0000259" key="6">
    <source>
        <dbReference type="PROSITE" id="PS50072"/>
    </source>
</evidence>
<evidence type="ECO:0000256" key="2">
    <source>
        <dbReference type="ARBA" id="ARBA00004123"/>
    </source>
</evidence>
<feature type="compositionally biased region" description="Basic and acidic residues" evidence="5">
    <location>
        <begin position="266"/>
        <end position="286"/>
    </location>
</feature>
<evidence type="ECO:0000256" key="3">
    <source>
        <dbReference type="ARBA" id="ARBA00023242"/>
    </source>
</evidence>
<feature type="compositionally biased region" description="Basic residues" evidence="5">
    <location>
        <begin position="311"/>
        <end position="321"/>
    </location>
</feature>
<evidence type="ECO:0000256" key="1">
    <source>
        <dbReference type="ARBA" id="ARBA00000971"/>
    </source>
</evidence>
<keyword evidence="3" id="KW-0539">Nucleus</keyword>
<dbReference type="Gene3D" id="2.40.100.10">
    <property type="entry name" value="Cyclophilin-like"/>
    <property type="match status" value="1"/>
</dbReference>
<evidence type="ECO:0000256" key="4">
    <source>
        <dbReference type="ARBA" id="ARBA00038509"/>
    </source>
</evidence>
<dbReference type="OrthoDB" id="442970at2759"/>
<reference evidence="7" key="2">
    <citation type="submission" date="2021-10" db="EMBL/GenBank/DDBJ databases">
        <title>Phylogenomics reveals ancestral predisposition of the termite-cultivated fungus Termitomyces towards a domesticated lifestyle.</title>
        <authorList>
            <person name="Auxier B."/>
            <person name="Grum-Grzhimaylo A."/>
            <person name="Cardenas M.E."/>
            <person name="Lodge J.D."/>
            <person name="Laessoe T."/>
            <person name="Pedersen O."/>
            <person name="Smith M.E."/>
            <person name="Kuyper T.W."/>
            <person name="Franco-Molano E.A."/>
            <person name="Baroni T.J."/>
            <person name="Aanen D.K."/>
        </authorList>
    </citation>
    <scope>NUCLEOTIDE SEQUENCE</scope>
    <source>
        <strain evidence="7">AP01</strain>
        <tissue evidence="7">Mycelium</tissue>
    </source>
</reference>
<dbReference type="SUPFAM" id="SSF50891">
    <property type="entry name" value="Cyclophilin-like"/>
    <property type="match status" value="1"/>
</dbReference>
<sequence>MEVRNWYRLTALRTCPNRRSYLEQFEDEIHPRLRFSHRGLVGMANNGKKNSNDSQFFLTLDRADELHGKHTLFGRVMGDTVFNVMKIGDMGMDAIHMTNDTGLTKIQKSTRRGVQFNLSSPPKIKNIRIVENPFDDIIPRITAAEKRAQQKAREEAQREREDHERRKGAKKNVKLLSFGADEDGSEEPVTFQKKAIFRPDLEDPGLATAVPDFVAQPPPRARPAAEVPPAQSIPPGEKPPKKKEESDITKIRERHAQEQAASKNARSTEIEKMEADIRRLTKRRDGDDSDDEPARKKPKKSFLQEELNKYAKGRGLNRKGKRKDEGDVLAALSSFRGDRKPAASLAATWGRIIWEKWRWGVLIALAVVVSRFSSST</sequence>
<accession>A0A9P7KCH1</accession>
<dbReference type="Proteomes" id="UP000775547">
    <property type="component" value="Unassembled WGS sequence"/>
</dbReference>
<evidence type="ECO:0000313" key="8">
    <source>
        <dbReference type="Proteomes" id="UP000775547"/>
    </source>
</evidence>
<evidence type="ECO:0000313" key="7">
    <source>
        <dbReference type="EMBL" id="KAG5643875.1"/>
    </source>
</evidence>
<dbReference type="PANTHER" id="PTHR45625:SF6">
    <property type="entry name" value="SPLICEOSOME-ASSOCIATED PROTEIN CWC27 HOMOLOG"/>
    <property type="match status" value="1"/>
</dbReference>
<gene>
    <name evidence="7" type="ORF">DXG03_009505</name>
</gene>
<name>A0A9P7KCH1_9AGAR</name>
<dbReference type="GO" id="GO:0003755">
    <property type="term" value="F:peptidyl-prolyl cis-trans isomerase activity"/>
    <property type="evidence" value="ECO:0007669"/>
    <property type="project" value="UniProtKB-EC"/>
</dbReference>